<dbReference type="InterPro" id="IPR038614">
    <property type="entry name" value="GK_N_sf"/>
</dbReference>
<dbReference type="SUPFAM" id="SSF82544">
    <property type="entry name" value="GckA/TtuD-like"/>
    <property type="match status" value="1"/>
</dbReference>
<dbReference type="Gene3D" id="3.40.50.10180">
    <property type="entry name" value="Glycerate kinase, MOFRL-like N-terminal domain"/>
    <property type="match status" value="1"/>
</dbReference>
<dbReference type="Gene3D" id="3.40.1480.10">
    <property type="entry name" value="MOFRL domain"/>
    <property type="match status" value="1"/>
</dbReference>
<dbReference type="PANTHER" id="PTHR12227">
    <property type="entry name" value="GLYCERATE KINASE"/>
    <property type="match status" value="1"/>
</dbReference>
<gene>
    <name evidence="3" type="ORF">LCGC14_0240360</name>
</gene>
<dbReference type="InterPro" id="IPR025286">
    <property type="entry name" value="MOFRL_assoc_dom"/>
</dbReference>
<dbReference type="InterPro" id="IPR007835">
    <property type="entry name" value="MOFRL"/>
</dbReference>
<evidence type="ECO:0000313" key="3">
    <source>
        <dbReference type="EMBL" id="KKN89220.1"/>
    </source>
</evidence>
<organism evidence="3">
    <name type="scientific">marine sediment metagenome</name>
    <dbReference type="NCBI Taxonomy" id="412755"/>
    <lineage>
        <taxon>unclassified sequences</taxon>
        <taxon>metagenomes</taxon>
        <taxon>ecological metagenomes</taxon>
    </lineage>
</organism>
<dbReference type="GO" id="GO:0005737">
    <property type="term" value="C:cytoplasm"/>
    <property type="evidence" value="ECO:0007669"/>
    <property type="project" value="TreeGrafter"/>
</dbReference>
<dbReference type="Pfam" id="PF05161">
    <property type="entry name" value="MOFRL"/>
    <property type="match status" value="1"/>
</dbReference>
<protein>
    <recommendedName>
        <fullName evidence="4">MOFRL domain-containing protein</fullName>
    </recommendedName>
</protein>
<comment type="caution">
    <text evidence="3">The sequence shown here is derived from an EMBL/GenBank/DDBJ whole genome shotgun (WGS) entry which is preliminary data.</text>
</comment>
<dbReference type="PANTHER" id="PTHR12227:SF0">
    <property type="entry name" value="GLYCERATE KINASE"/>
    <property type="match status" value="1"/>
</dbReference>
<proteinExistence type="predicted"/>
<sequence length="413" mass="43708">MDSKKSFLIDLFTTAVNACKPSACMSKYLENIDASKGLCVVGAGKAAAEMAAEVNRFYGDKCFGAVVTRYGYESSGDTGRIKVLSANHPTPDDNSLAAGKELLELVKNNPADIPILFIISGGGSSLMCLPVDDVPFSQKQKLNQFLLRSGASVDEINVVRKQLSLVKGGKLAQAAKSDYVTLIISDVVGDKPSDIASGPTISDGSTKADALAILQKYNWPVIAEVEAHLLKPEQERAADTIGGHFIVANAQHAIDSAISIAQHEGWETQVLGYDIQGEAKEVAKQHAAIALEQKGQGKRIMLFSGGELTVTVADVYGDGGPNQEYLMALAEALNGEAGIYALACDTDGVDGSKDVAGAYINSTTVTRAQSAGESLQAQLEGHNSHQFFKAIDDLIITGPTNTNVNDFRVIVIE</sequence>
<dbReference type="EMBL" id="LAZR01000121">
    <property type="protein sequence ID" value="KKN89220.1"/>
    <property type="molecule type" value="Genomic_DNA"/>
</dbReference>
<name>A0A0F9U7L1_9ZZZZ</name>
<reference evidence="3" key="1">
    <citation type="journal article" date="2015" name="Nature">
        <title>Complex archaea that bridge the gap between prokaryotes and eukaryotes.</title>
        <authorList>
            <person name="Spang A."/>
            <person name="Saw J.H."/>
            <person name="Jorgensen S.L."/>
            <person name="Zaremba-Niedzwiedzka K."/>
            <person name="Martijn J."/>
            <person name="Lind A.E."/>
            <person name="van Eijk R."/>
            <person name="Schleper C."/>
            <person name="Guy L."/>
            <person name="Ettema T.J."/>
        </authorList>
    </citation>
    <scope>NUCLEOTIDE SEQUENCE</scope>
</reference>
<dbReference type="GO" id="GO:0008887">
    <property type="term" value="F:glycerate kinase activity"/>
    <property type="evidence" value="ECO:0007669"/>
    <property type="project" value="InterPro"/>
</dbReference>
<feature type="domain" description="MOFRL-associated" evidence="2">
    <location>
        <begin position="9"/>
        <end position="229"/>
    </location>
</feature>
<dbReference type="InterPro" id="IPR039760">
    <property type="entry name" value="MOFRL_protein"/>
</dbReference>
<dbReference type="Pfam" id="PF13660">
    <property type="entry name" value="DUF4147"/>
    <property type="match status" value="1"/>
</dbReference>
<feature type="domain" description="MOFRL" evidence="1">
    <location>
        <begin position="301"/>
        <end position="406"/>
    </location>
</feature>
<evidence type="ECO:0000259" key="1">
    <source>
        <dbReference type="Pfam" id="PF05161"/>
    </source>
</evidence>
<dbReference type="AlphaFoldDB" id="A0A0F9U7L1"/>
<evidence type="ECO:0000259" key="2">
    <source>
        <dbReference type="Pfam" id="PF13660"/>
    </source>
</evidence>
<accession>A0A0F9U7L1</accession>
<evidence type="ECO:0008006" key="4">
    <source>
        <dbReference type="Google" id="ProtNLM"/>
    </source>
</evidence>
<dbReference type="InterPro" id="IPR037035">
    <property type="entry name" value="GK-like_C_sf"/>
</dbReference>